<evidence type="ECO:0008006" key="3">
    <source>
        <dbReference type="Google" id="ProtNLM"/>
    </source>
</evidence>
<dbReference type="EMBL" id="MPUH01001748">
    <property type="protein sequence ID" value="OMJ66326.1"/>
    <property type="molecule type" value="Genomic_DNA"/>
</dbReference>
<accession>A0A1R2APB1</accession>
<dbReference type="SUPFAM" id="SSF82185">
    <property type="entry name" value="Histone H3 K4-specific methyltransferase SET7/9 N-terminal domain"/>
    <property type="match status" value="1"/>
</dbReference>
<evidence type="ECO:0000313" key="2">
    <source>
        <dbReference type="Proteomes" id="UP000187209"/>
    </source>
</evidence>
<name>A0A1R2APB1_9CILI</name>
<comment type="caution">
    <text evidence="1">The sequence shown here is derived from an EMBL/GenBank/DDBJ whole genome shotgun (WGS) entry which is preliminary data.</text>
</comment>
<protein>
    <recommendedName>
        <fullName evidence="3">MORN repeat-containing protein 5</fullName>
    </recommendedName>
</protein>
<dbReference type="Proteomes" id="UP000187209">
    <property type="component" value="Unassembled WGS sequence"/>
</dbReference>
<evidence type="ECO:0000313" key="1">
    <source>
        <dbReference type="EMBL" id="OMJ66326.1"/>
    </source>
</evidence>
<dbReference type="AlphaFoldDB" id="A0A1R2APB1"/>
<dbReference type="OrthoDB" id="286230at2759"/>
<reference evidence="1 2" key="1">
    <citation type="submission" date="2016-11" db="EMBL/GenBank/DDBJ databases">
        <title>The macronuclear genome of Stentor coeruleus: a giant cell with tiny introns.</title>
        <authorList>
            <person name="Slabodnick M."/>
            <person name="Ruby J.G."/>
            <person name="Reiff S.B."/>
            <person name="Swart E.C."/>
            <person name="Gosai S."/>
            <person name="Prabakaran S."/>
            <person name="Witkowska E."/>
            <person name="Larue G.E."/>
            <person name="Fisher S."/>
            <person name="Freeman R.M."/>
            <person name="Gunawardena J."/>
            <person name="Chu W."/>
            <person name="Stover N.A."/>
            <person name="Gregory B.D."/>
            <person name="Nowacki M."/>
            <person name="Derisi J."/>
            <person name="Roy S.W."/>
            <person name="Marshall W.F."/>
            <person name="Sood P."/>
        </authorList>
    </citation>
    <scope>NUCLEOTIDE SEQUENCE [LARGE SCALE GENOMIC DNA]</scope>
    <source>
        <strain evidence="1">WM001</strain>
    </source>
</reference>
<organism evidence="1 2">
    <name type="scientific">Stentor coeruleus</name>
    <dbReference type="NCBI Taxonomy" id="5963"/>
    <lineage>
        <taxon>Eukaryota</taxon>
        <taxon>Sar</taxon>
        <taxon>Alveolata</taxon>
        <taxon>Ciliophora</taxon>
        <taxon>Postciliodesmatophora</taxon>
        <taxon>Heterotrichea</taxon>
        <taxon>Heterotrichida</taxon>
        <taxon>Stentoridae</taxon>
        <taxon>Stentor</taxon>
    </lineage>
</organism>
<gene>
    <name evidence="1" type="ORF">SteCoe_36854</name>
</gene>
<proteinExistence type="predicted"/>
<keyword evidence="2" id="KW-1185">Reference proteome</keyword>
<sequence length="77" mass="8713">MALEKTDTIRLENGNIYCGDVNEQGLPHGDFGREFCEDGSIYYGSFRNGKWHGVGSIINRNLDMVQKEYIDGEMCGF</sequence>
<dbReference type="Gene3D" id="2.20.110.10">
    <property type="entry name" value="Histone H3 K4-specific methyltransferase SET7/9 N-terminal domain"/>
    <property type="match status" value="1"/>
</dbReference>